<dbReference type="AlphaFoldDB" id="A0A8H7TJP6"/>
<keyword evidence="2" id="KW-0812">Transmembrane</keyword>
<feature type="transmembrane region" description="Helical" evidence="2">
    <location>
        <begin position="138"/>
        <end position="158"/>
    </location>
</feature>
<comment type="caution">
    <text evidence="3">The sequence shown here is derived from an EMBL/GenBank/DDBJ whole genome shotgun (WGS) entry which is preliminary data.</text>
</comment>
<accession>A0A8H7TJP6</accession>
<gene>
    <name evidence="3" type="ORF">IFR04_006097</name>
</gene>
<dbReference type="OrthoDB" id="4771706at2759"/>
<feature type="compositionally biased region" description="Low complexity" evidence="1">
    <location>
        <begin position="10"/>
        <end position="29"/>
    </location>
</feature>
<dbReference type="Proteomes" id="UP000664132">
    <property type="component" value="Unassembled WGS sequence"/>
</dbReference>
<organism evidence="3 4">
    <name type="scientific">Cadophora malorum</name>
    <dbReference type="NCBI Taxonomy" id="108018"/>
    <lineage>
        <taxon>Eukaryota</taxon>
        <taxon>Fungi</taxon>
        <taxon>Dikarya</taxon>
        <taxon>Ascomycota</taxon>
        <taxon>Pezizomycotina</taxon>
        <taxon>Leotiomycetes</taxon>
        <taxon>Helotiales</taxon>
        <taxon>Ploettnerulaceae</taxon>
        <taxon>Cadophora</taxon>
    </lineage>
</organism>
<reference evidence="3" key="1">
    <citation type="submission" date="2021-02" db="EMBL/GenBank/DDBJ databases">
        <title>Genome sequence Cadophora malorum strain M34.</title>
        <authorList>
            <person name="Stefanovic E."/>
            <person name="Vu D."/>
            <person name="Scully C."/>
            <person name="Dijksterhuis J."/>
            <person name="Roader J."/>
            <person name="Houbraken J."/>
        </authorList>
    </citation>
    <scope>NUCLEOTIDE SEQUENCE</scope>
    <source>
        <strain evidence="3">M34</strain>
    </source>
</reference>
<evidence type="ECO:0000313" key="3">
    <source>
        <dbReference type="EMBL" id="KAG4420817.1"/>
    </source>
</evidence>
<keyword evidence="2" id="KW-1133">Transmembrane helix</keyword>
<keyword evidence="2" id="KW-0472">Membrane</keyword>
<dbReference type="EMBL" id="JAFJYH010000077">
    <property type="protein sequence ID" value="KAG4420817.1"/>
    <property type="molecule type" value="Genomic_DNA"/>
</dbReference>
<evidence type="ECO:0000256" key="1">
    <source>
        <dbReference type="SAM" id="MobiDB-lite"/>
    </source>
</evidence>
<name>A0A8H7TJP6_9HELO</name>
<evidence type="ECO:0000313" key="4">
    <source>
        <dbReference type="Proteomes" id="UP000664132"/>
    </source>
</evidence>
<proteinExistence type="predicted"/>
<feature type="transmembrane region" description="Helical" evidence="2">
    <location>
        <begin position="115"/>
        <end position="132"/>
    </location>
</feature>
<protein>
    <submittedName>
        <fullName evidence="3">Uncharacterized protein</fullName>
    </submittedName>
</protein>
<keyword evidence="4" id="KW-1185">Reference proteome</keyword>
<evidence type="ECO:0000256" key="2">
    <source>
        <dbReference type="SAM" id="Phobius"/>
    </source>
</evidence>
<sequence>MPSPAPPDPSSSSLSSSSSSPSSSSPSSPSSIRAYFASILTNHYSIPASDAETYVSAWKYGKDAEVLSFNCEAYRAIFGDEVGAILFRWKKHYSESVLRMRLDGRKEEEVQRDTCVTFAVGNAVLFLVAWILGDVWEAMIMLLASGLLFAGISAWAFGKMVQEKRKRMKALEETKHK</sequence>
<feature type="region of interest" description="Disordered" evidence="1">
    <location>
        <begin position="1"/>
        <end position="29"/>
    </location>
</feature>